<evidence type="ECO:0000313" key="1">
    <source>
        <dbReference type="EMBL" id="CDW49055.1"/>
    </source>
</evidence>
<name>A0A0K2VF90_LEPSM</name>
<organism evidence="1">
    <name type="scientific">Lepeophtheirus salmonis</name>
    <name type="common">Salmon louse</name>
    <name type="synonym">Caligus salmonis</name>
    <dbReference type="NCBI Taxonomy" id="72036"/>
    <lineage>
        <taxon>Eukaryota</taxon>
        <taxon>Metazoa</taxon>
        <taxon>Ecdysozoa</taxon>
        <taxon>Arthropoda</taxon>
        <taxon>Crustacea</taxon>
        <taxon>Multicrustacea</taxon>
        <taxon>Hexanauplia</taxon>
        <taxon>Copepoda</taxon>
        <taxon>Siphonostomatoida</taxon>
        <taxon>Caligidae</taxon>
        <taxon>Lepeophtheirus</taxon>
    </lineage>
</organism>
<reference evidence="1" key="1">
    <citation type="submission" date="2014-05" db="EMBL/GenBank/DDBJ databases">
        <authorList>
            <person name="Chronopoulou M."/>
        </authorList>
    </citation>
    <scope>NUCLEOTIDE SEQUENCE</scope>
    <source>
        <tissue evidence="1">Whole organism</tissue>
    </source>
</reference>
<dbReference type="AlphaFoldDB" id="A0A0K2VF90"/>
<accession>A0A0K2VF90</accession>
<sequence>IDYYNSYGLSKFGLRLNDRCNNDKAKELIHKYHFISFSKYICVKSDSFLRSPL</sequence>
<dbReference type="EMBL" id="HACA01031694">
    <property type="protein sequence ID" value="CDW49055.1"/>
    <property type="molecule type" value="Transcribed_RNA"/>
</dbReference>
<proteinExistence type="predicted"/>
<protein>
    <submittedName>
        <fullName evidence="1">Uncharacterized protein</fullName>
    </submittedName>
</protein>
<feature type="non-terminal residue" evidence="1">
    <location>
        <position position="1"/>
    </location>
</feature>